<dbReference type="SUPFAM" id="SSF51126">
    <property type="entry name" value="Pectin lyase-like"/>
    <property type="match status" value="1"/>
</dbReference>
<dbReference type="KEGG" id="rml:FF011L_09360"/>
<dbReference type="OrthoDB" id="223372at2"/>
<dbReference type="InterPro" id="IPR006311">
    <property type="entry name" value="TAT_signal"/>
</dbReference>
<dbReference type="EMBL" id="CP036262">
    <property type="protein sequence ID" value="QDS92199.1"/>
    <property type="molecule type" value="Genomic_DNA"/>
</dbReference>
<dbReference type="Gene3D" id="2.160.20.10">
    <property type="entry name" value="Single-stranded right-handed beta-helix, Pectin lyase-like"/>
    <property type="match status" value="1"/>
</dbReference>
<sequence>MRSTNSSINEKQSIQRRRVIGLLGLGGLAFAHGASVEAQDRGASAASVQREARVYPTVAAMAGDSTLAVGVVVRTLGYASAGDGGEASYVVVKADAKDPVDETTKISIRKGLVAELLPGSSVNYRMFGVKSDGKSDDGVQIKQAHEFAREHGLPIIQREGEFWIVRTNQIPITTNVEWGNTIFHINEKYNDKRKPRFRVSSLLPAKSIKLDEAAKKSFLEKLGPGVQVISEMAPYKNCLISIADSGDQIGFRAGDRYKGQSWDREELFYVEEDGRIVGDIAWEFTNYTTLTATPCNDSFLIVDGGGFYLSGDNPGTKYTSYYSNGFRIERSRTKIQNQWVGLEPGHRDTSMEPRSGFYTLSRVFNSTLENIRLIPWEQNRKDPAKKVGAGTYGISGNRLLNCTFRNITAEGSYLHWGVFGTNINKNFRIENCRLNRIDVHFHCWNLTIKDSEVGLRGISVTGGGDLTIENTVQHGNTFVNFRSDFGAKWDGNIRIRNCKLAPASDRSVTILSSRPAQFGFGYPIGCGRTIDIQNFQIDFQRFPASTAPVWLMSVAKFSKTKDDSRHFFAHHLSARNITVSGRQQGIRLVDIPAPYHYDLGAKEGGYDGQQLTTNCQMIFEDIQLEALPPSKPNDPAFAHLRIGDKGSIAYQDSKALYPHIRVTNCPNLSVYLGGSAANLSVTDSAIDRCTADVDGPLRGSLSFLNCRFAPNLTEGTERIYALESELGTHLTNCTVHAPRTAGTLTPEQADRLDFVQVNKRVRYYQLNTALGNDLLKFYESQQIKLLPQFVAMLKSHHALESEEVQKENK</sequence>
<evidence type="ECO:0000313" key="1">
    <source>
        <dbReference type="EMBL" id="QDS92199.1"/>
    </source>
</evidence>
<proteinExistence type="predicted"/>
<accession>A0A517MBE8</accession>
<evidence type="ECO:0008006" key="3">
    <source>
        <dbReference type="Google" id="ProtNLM"/>
    </source>
</evidence>
<evidence type="ECO:0000313" key="2">
    <source>
        <dbReference type="Proteomes" id="UP000320672"/>
    </source>
</evidence>
<dbReference type="AlphaFoldDB" id="A0A517MBE8"/>
<organism evidence="1 2">
    <name type="scientific">Roseimaritima multifibrata</name>
    <dbReference type="NCBI Taxonomy" id="1930274"/>
    <lineage>
        <taxon>Bacteria</taxon>
        <taxon>Pseudomonadati</taxon>
        <taxon>Planctomycetota</taxon>
        <taxon>Planctomycetia</taxon>
        <taxon>Pirellulales</taxon>
        <taxon>Pirellulaceae</taxon>
        <taxon>Roseimaritima</taxon>
    </lineage>
</organism>
<dbReference type="PROSITE" id="PS51318">
    <property type="entry name" value="TAT"/>
    <property type="match status" value="1"/>
</dbReference>
<name>A0A517MBE8_9BACT</name>
<dbReference type="RefSeq" id="WP_145350465.1">
    <property type="nucleotide sequence ID" value="NZ_CP036262.1"/>
</dbReference>
<keyword evidence="2" id="KW-1185">Reference proteome</keyword>
<protein>
    <recommendedName>
        <fullName evidence="3">Right handed beta helix domain-containing protein</fullName>
    </recommendedName>
</protein>
<gene>
    <name evidence="1" type="ORF">FF011L_09360</name>
</gene>
<dbReference type="InterPro" id="IPR012334">
    <property type="entry name" value="Pectin_lyas_fold"/>
</dbReference>
<dbReference type="InterPro" id="IPR011050">
    <property type="entry name" value="Pectin_lyase_fold/virulence"/>
</dbReference>
<dbReference type="Proteomes" id="UP000320672">
    <property type="component" value="Chromosome"/>
</dbReference>
<reference evidence="1 2" key="1">
    <citation type="submission" date="2019-02" db="EMBL/GenBank/DDBJ databases">
        <title>Deep-cultivation of Planctomycetes and their phenomic and genomic characterization uncovers novel biology.</title>
        <authorList>
            <person name="Wiegand S."/>
            <person name="Jogler M."/>
            <person name="Boedeker C."/>
            <person name="Pinto D."/>
            <person name="Vollmers J."/>
            <person name="Rivas-Marin E."/>
            <person name="Kohn T."/>
            <person name="Peeters S.H."/>
            <person name="Heuer A."/>
            <person name="Rast P."/>
            <person name="Oberbeckmann S."/>
            <person name="Bunk B."/>
            <person name="Jeske O."/>
            <person name="Meyerdierks A."/>
            <person name="Storesund J.E."/>
            <person name="Kallscheuer N."/>
            <person name="Luecker S."/>
            <person name="Lage O.M."/>
            <person name="Pohl T."/>
            <person name="Merkel B.J."/>
            <person name="Hornburger P."/>
            <person name="Mueller R.-W."/>
            <person name="Bruemmer F."/>
            <person name="Labrenz M."/>
            <person name="Spormann A.M."/>
            <person name="Op den Camp H."/>
            <person name="Overmann J."/>
            <person name="Amann R."/>
            <person name="Jetten M.S.M."/>
            <person name="Mascher T."/>
            <person name="Medema M.H."/>
            <person name="Devos D.P."/>
            <person name="Kaster A.-K."/>
            <person name="Ovreas L."/>
            <person name="Rohde M."/>
            <person name="Galperin M.Y."/>
            <person name="Jogler C."/>
        </authorList>
    </citation>
    <scope>NUCLEOTIDE SEQUENCE [LARGE SCALE GENOMIC DNA]</scope>
    <source>
        <strain evidence="1 2">FF011L</strain>
    </source>
</reference>